<dbReference type="AlphaFoldDB" id="A0A0V1C8W1"/>
<reference evidence="1 2" key="1">
    <citation type="submission" date="2015-01" db="EMBL/GenBank/DDBJ databases">
        <title>Evolution of Trichinella species and genotypes.</title>
        <authorList>
            <person name="Korhonen P.K."/>
            <person name="Edoardo P."/>
            <person name="Giuseppe L.R."/>
            <person name="Gasser R.B."/>
        </authorList>
    </citation>
    <scope>NUCLEOTIDE SEQUENCE [LARGE SCALE GENOMIC DNA]</scope>
    <source>
        <strain evidence="1">ISS120</strain>
    </source>
</reference>
<sequence length="51" mass="5649">MLSNVTHTRIELLNHKARTAFRCQSPASSVFPSAECQLQPDSSFQISLSTL</sequence>
<name>A0A0V1C8W1_TRIBR</name>
<keyword evidence="2" id="KW-1185">Reference proteome</keyword>
<dbReference type="EMBL" id="JYDI01000342">
    <property type="protein sequence ID" value="KRY45633.1"/>
    <property type="molecule type" value="Genomic_DNA"/>
</dbReference>
<protein>
    <submittedName>
        <fullName evidence="1">Uncharacterized protein</fullName>
    </submittedName>
</protein>
<comment type="caution">
    <text evidence="1">The sequence shown here is derived from an EMBL/GenBank/DDBJ whole genome shotgun (WGS) entry which is preliminary data.</text>
</comment>
<evidence type="ECO:0000313" key="1">
    <source>
        <dbReference type="EMBL" id="KRY45633.1"/>
    </source>
</evidence>
<proteinExistence type="predicted"/>
<dbReference type="Proteomes" id="UP000054653">
    <property type="component" value="Unassembled WGS sequence"/>
</dbReference>
<evidence type="ECO:0000313" key="2">
    <source>
        <dbReference type="Proteomes" id="UP000054653"/>
    </source>
</evidence>
<organism evidence="1 2">
    <name type="scientific">Trichinella britovi</name>
    <name type="common">Parasitic roundworm</name>
    <dbReference type="NCBI Taxonomy" id="45882"/>
    <lineage>
        <taxon>Eukaryota</taxon>
        <taxon>Metazoa</taxon>
        <taxon>Ecdysozoa</taxon>
        <taxon>Nematoda</taxon>
        <taxon>Enoplea</taxon>
        <taxon>Dorylaimia</taxon>
        <taxon>Trichinellida</taxon>
        <taxon>Trichinellidae</taxon>
        <taxon>Trichinella</taxon>
    </lineage>
</organism>
<gene>
    <name evidence="1" type="ORF">T03_5678</name>
</gene>
<accession>A0A0V1C8W1</accession>